<evidence type="ECO:0000313" key="2">
    <source>
        <dbReference type="Proteomes" id="UP000291084"/>
    </source>
</evidence>
<name>A0A0S3TA53_PHAAN</name>
<sequence>HRVFPPAQNECPESAPTLNVSCCTISPCQAMTPNEITVLFFPGCPVCTFFNKMIQPSTSLPAQRVHTILNAVGPSPFTKNQRALLLNHRALSKIKKMHCLWILKKGNVNPRGSCVLLT</sequence>
<keyword evidence="2" id="KW-1185">Reference proteome</keyword>
<evidence type="ECO:0000313" key="1">
    <source>
        <dbReference type="EMBL" id="BAU01959.1"/>
    </source>
</evidence>
<accession>A0A0S3TA53</accession>
<protein>
    <submittedName>
        <fullName evidence="1">Uncharacterized protein</fullName>
    </submittedName>
</protein>
<organism evidence="1 2">
    <name type="scientific">Vigna angularis var. angularis</name>
    <dbReference type="NCBI Taxonomy" id="157739"/>
    <lineage>
        <taxon>Eukaryota</taxon>
        <taxon>Viridiplantae</taxon>
        <taxon>Streptophyta</taxon>
        <taxon>Embryophyta</taxon>
        <taxon>Tracheophyta</taxon>
        <taxon>Spermatophyta</taxon>
        <taxon>Magnoliopsida</taxon>
        <taxon>eudicotyledons</taxon>
        <taxon>Gunneridae</taxon>
        <taxon>Pentapetalae</taxon>
        <taxon>rosids</taxon>
        <taxon>fabids</taxon>
        <taxon>Fabales</taxon>
        <taxon>Fabaceae</taxon>
        <taxon>Papilionoideae</taxon>
        <taxon>50 kb inversion clade</taxon>
        <taxon>NPAAA clade</taxon>
        <taxon>indigoferoid/millettioid clade</taxon>
        <taxon>Phaseoleae</taxon>
        <taxon>Vigna</taxon>
    </lineage>
</organism>
<reference evidence="1 2" key="1">
    <citation type="journal article" date="2015" name="Sci. Rep.">
        <title>The power of single molecule real-time sequencing technology in the de novo assembly of a eukaryotic genome.</title>
        <authorList>
            <person name="Sakai H."/>
            <person name="Naito K."/>
            <person name="Ogiso-Tanaka E."/>
            <person name="Takahashi Y."/>
            <person name="Iseki K."/>
            <person name="Muto C."/>
            <person name="Satou K."/>
            <person name="Teruya K."/>
            <person name="Shiroma A."/>
            <person name="Shimoji M."/>
            <person name="Hirano T."/>
            <person name="Itoh T."/>
            <person name="Kaga A."/>
            <person name="Tomooka N."/>
        </authorList>
    </citation>
    <scope>NUCLEOTIDE SEQUENCE [LARGE SCALE GENOMIC DNA]</scope>
    <source>
        <strain evidence="2">cv. Shumari</strain>
    </source>
</reference>
<dbReference type="AlphaFoldDB" id="A0A0S3TA53"/>
<dbReference type="EMBL" id="AP015044">
    <property type="protein sequence ID" value="BAU01959.1"/>
    <property type="molecule type" value="Genomic_DNA"/>
</dbReference>
<proteinExistence type="predicted"/>
<dbReference type="Proteomes" id="UP000291084">
    <property type="component" value="Chromosome 11"/>
</dbReference>
<feature type="non-terminal residue" evidence="1">
    <location>
        <position position="1"/>
    </location>
</feature>
<gene>
    <name evidence="1" type="primary">Vigan.11G134500</name>
    <name evidence="1" type="ORF">VIGAN_11134500</name>
</gene>